<name>A0A8J2PLI5_9HEXA</name>
<feature type="non-terminal residue" evidence="1">
    <location>
        <position position="1"/>
    </location>
</feature>
<organism evidence="1 2">
    <name type="scientific">Allacma fusca</name>
    <dbReference type="NCBI Taxonomy" id="39272"/>
    <lineage>
        <taxon>Eukaryota</taxon>
        <taxon>Metazoa</taxon>
        <taxon>Ecdysozoa</taxon>
        <taxon>Arthropoda</taxon>
        <taxon>Hexapoda</taxon>
        <taxon>Collembola</taxon>
        <taxon>Symphypleona</taxon>
        <taxon>Sminthuridae</taxon>
        <taxon>Allacma</taxon>
    </lineage>
</organism>
<evidence type="ECO:0000313" key="2">
    <source>
        <dbReference type="Proteomes" id="UP000708208"/>
    </source>
</evidence>
<dbReference type="Proteomes" id="UP000708208">
    <property type="component" value="Unassembled WGS sequence"/>
</dbReference>
<dbReference type="EMBL" id="CAJVCH010418893">
    <property type="protein sequence ID" value="CAG7818369.1"/>
    <property type="molecule type" value="Genomic_DNA"/>
</dbReference>
<sequence length="136" mass="15475">MFSLVAFNAERDTEGSVPCEIVPKGWFTADLKSCWWPTGFNGYSRAFPNGEPTNKWKICKDFTIKFESDDLDEVKRERTRYVTSFDTSNVESEVEVDSRRNNILGTKKVSNKFLQPASSDEEDFSLANPPAVTVFN</sequence>
<gene>
    <name evidence="1" type="ORF">AFUS01_LOCUS28875</name>
</gene>
<keyword evidence="2" id="KW-1185">Reference proteome</keyword>
<proteinExistence type="predicted"/>
<evidence type="ECO:0000313" key="1">
    <source>
        <dbReference type="EMBL" id="CAG7818369.1"/>
    </source>
</evidence>
<reference evidence="1" key="1">
    <citation type="submission" date="2021-06" db="EMBL/GenBank/DDBJ databases">
        <authorList>
            <person name="Hodson N. C."/>
            <person name="Mongue J. A."/>
            <person name="Jaron S. K."/>
        </authorList>
    </citation>
    <scope>NUCLEOTIDE SEQUENCE</scope>
</reference>
<comment type="caution">
    <text evidence="1">The sequence shown here is derived from an EMBL/GenBank/DDBJ whole genome shotgun (WGS) entry which is preliminary data.</text>
</comment>
<dbReference type="AlphaFoldDB" id="A0A8J2PLI5"/>
<accession>A0A8J2PLI5</accession>
<protein>
    <submittedName>
        <fullName evidence="1">Uncharacterized protein</fullName>
    </submittedName>
</protein>